<dbReference type="Gene3D" id="3.30.700.10">
    <property type="entry name" value="Glycoprotein, Type 4 Pilin"/>
    <property type="match status" value="1"/>
</dbReference>
<dbReference type="GO" id="GO:0016020">
    <property type="term" value="C:membrane"/>
    <property type="evidence" value="ECO:0007669"/>
    <property type="project" value="UniProtKB-SubCell"/>
</dbReference>
<dbReference type="PANTHER" id="PTHR30093">
    <property type="entry name" value="GENERAL SECRETION PATHWAY PROTEIN G"/>
    <property type="match status" value="1"/>
</dbReference>
<name>A0A0N9M533_9ZZZZ</name>
<evidence type="ECO:0000256" key="4">
    <source>
        <dbReference type="ARBA" id="ARBA00022989"/>
    </source>
</evidence>
<dbReference type="PROSITE" id="PS00409">
    <property type="entry name" value="PROKAR_NTER_METHYL"/>
    <property type="match status" value="1"/>
</dbReference>
<dbReference type="SUPFAM" id="SSF54523">
    <property type="entry name" value="Pili subunits"/>
    <property type="match status" value="1"/>
</dbReference>
<evidence type="ECO:0000256" key="1">
    <source>
        <dbReference type="ARBA" id="ARBA00004167"/>
    </source>
</evidence>
<dbReference type="InterPro" id="IPR045584">
    <property type="entry name" value="Pilin-like"/>
</dbReference>
<dbReference type="Pfam" id="PF07963">
    <property type="entry name" value="N_methyl"/>
    <property type="match status" value="1"/>
</dbReference>
<comment type="subcellular location">
    <subcellularLocation>
        <location evidence="1">Membrane</location>
        <topology evidence="1">Single-pass membrane protein</topology>
    </subcellularLocation>
</comment>
<keyword evidence="3 6" id="KW-0812">Transmembrane</keyword>
<evidence type="ECO:0000256" key="3">
    <source>
        <dbReference type="ARBA" id="ARBA00022692"/>
    </source>
</evidence>
<protein>
    <submittedName>
        <fullName evidence="7">Pilus assembly protein PilA</fullName>
    </submittedName>
</protein>
<accession>A0A0N9M533</accession>
<dbReference type="AlphaFoldDB" id="A0A0N9M533"/>
<keyword evidence="4 6" id="KW-1133">Transmembrane helix</keyword>
<dbReference type="InterPro" id="IPR012902">
    <property type="entry name" value="N_methyl_site"/>
</dbReference>
<dbReference type="PANTHER" id="PTHR30093:SF44">
    <property type="entry name" value="TYPE II SECRETION SYSTEM CORE PROTEIN G"/>
    <property type="match status" value="1"/>
</dbReference>
<sequence length="216" mass="21998">MLTKMKNRKGFTLIELMIVVAIIAILAAIAVPQYKAYVMKARNKKAIAQVQLGRNAEASVQEQIDCYGVTNNLTLTSTTGGSGGGTILGGPLAPASVSSAGGVITGTNAVTSAVGTQPYEVAAGCIVRCSTEGTNNMTYQCVAIHIDGDTAYGVDGDNDATIYWVRNPNWPGTGTIAAGGTGTFPSGLTIPTVTTATDEFAGANGGGSPTTTWTAK</sequence>
<proteinExistence type="predicted"/>
<evidence type="ECO:0000256" key="2">
    <source>
        <dbReference type="ARBA" id="ARBA00022481"/>
    </source>
</evidence>
<keyword evidence="5 6" id="KW-0472">Membrane</keyword>
<reference evidence="7" key="1">
    <citation type="journal article" date="2015" name="Nature">
        <title>Intercellular wiring enables electron transfer between methanotrophic archaea and bacteria.</title>
        <authorList>
            <person name="Wegener G."/>
            <person name="Krukenberg V."/>
            <person name="Riedel D."/>
            <person name="Tegetmeyer H.E."/>
            <person name="Boetius A."/>
        </authorList>
    </citation>
    <scope>NUCLEOTIDE SEQUENCE</scope>
</reference>
<evidence type="ECO:0000256" key="6">
    <source>
        <dbReference type="SAM" id="Phobius"/>
    </source>
</evidence>
<dbReference type="NCBIfam" id="TIGR02532">
    <property type="entry name" value="IV_pilin_GFxxxE"/>
    <property type="match status" value="1"/>
</dbReference>
<keyword evidence="2" id="KW-0488">Methylation</keyword>
<organism evidence="7">
    <name type="scientific">uncultured prokaryote</name>
    <dbReference type="NCBI Taxonomy" id="198431"/>
    <lineage>
        <taxon>unclassified sequences</taxon>
        <taxon>environmental samples</taxon>
    </lineage>
</organism>
<dbReference type="EMBL" id="KT759147">
    <property type="protein sequence ID" value="ALG76135.1"/>
    <property type="molecule type" value="Genomic_DNA"/>
</dbReference>
<feature type="transmembrane region" description="Helical" evidence="6">
    <location>
        <begin position="12"/>
        <end position="34"/>
    </location>
</feature>
<evidence type="ECO:0000313" key="7">
    <source>
        <dbReference type="EMBL" id="ALG76135.1"/>
    </source>
</evidence>
<evidence type="ECO:0000256" key="5">
    <source>
        <dbReference type="ARBA" id="ARBA00023136"/>
    </source>
</evidence>